<accession>M3E639</accession>
<name>M3E639_LEPIR</name>
<protein>
    <submittedName>
        <fullName evidence="1">Uncharacterized protein</fullName>
    </submittedName>
</protein>
<dbReference type="AlphaFoldDB" id="M3E639"/>
<evidence type="ECO:0000313" key="2">
    <source>
        <dbReference type="Proteomes" id="UP000011754"/>
    </source>
</evidence>
<evidence type="ECO:0000313" key="1">
    <source>
        <dbReference type="EMBL" id="EMF42390.1"/>
    </source>
</evidence>
<comment type="caution">
    <text evidence="1">The sequence shown here is derived from an EMBL/GenBank/DDBJ whole genome shotgun (WGS) entry which is preliminary data.</text>
</comment>
<organism evidence="1 2">
    <name type="scientific">Leptospira interrogans serovar Lora str. TE 1992</name>
    <dbReference type="NCBI Taxonomy" id="1193028"/>
    <lineage>
        <taxon>Bacteria</taxon>
        <taxon>Pseudomonadati</taxon>
        <taxon>Spirochaetota</taxon>
        <taxon>Spirochaetia</taxon>
        <taxon>Leptospirales</taxon>
        <taxon>Leptospiraceae</taxon>
        <taxon>Leptospira</taxon>
    </lineage>
</organism>
<proteinExistence type="predicted"/>
<dbReference type="Proteomes" id="UP000011754">
    <property type="component" value="Unassembled WGS sequence"/>
</dbReference>
<reference evidence="1 2" key="1">
    <citation type="submission" date="2013-01" db="EMBL/GenBank/DDBJ databases">
        <authorList>
            <person name="Harkins D.M."/>
            <person name="Durkin A.S."/>
            <person name="Brinkac L.M."/>
            <person name="Haft D.H."/>
            <person name="Selengut J.D."/>
            <person name="Sanka R."/>
            <person name="DePew J."/>
            <person name="Purushe J."/>
            <person name="Hartskeerl R.A."/>
            <person name="Ahmed A."/>
            <person name="van der Linden H."/>
            <person name="Goris M.G.A."/>
            <person name="Vinetz J.M."/>
            <person name="Sutton G.G."/>
            <person name="Nierman W.C."/>
            <person name="Fouts D.E."/>
        </authorList>
    </citation>
    <scope>NUCLEOTIDE SEQUENCE [LARGE SCALE GENOMIC DNA]</scope>
    <source>
        <strain evidence="1 2">TE 1992</strain>
    </source>
</reference>
<dbReference type="EMBL" id="AKWW02000041">
    <property type="protein sequence ID" value="EMF42390.1"/>
    <property type="molecule type" value="Genomic_DNA"/>
</dbReference>
<gene>
    <name evidence="1" type="ORF">LEP1GSC067_0512</name>
</gene>
<sequence>MIGLQKIWKPIRYLNSKTRMFRMRRKRNDCFRINGGKIDKVQ</sequence>